<dbReference type="AlphaFoldDB" id="A0A0T5NVR2"/>
<evidence type="ECO:0000259" key="1">
    <source>
        <dbReference type="Pfam" id="PF13649"/>
    </source>
</evidence>
<gene>
    <name evidence="2" type="ORF">XM53_09790</name>
</gene>
<evidence type="ECO:0000313" key="2">
    <source>
        <dbReference type="EMBL" id="KRS12846.1"/>
    </source>
</evidence>
<name>A0A0T5NVR2_9RHOB</name>
<evidence type="ECO:0000313" key="3">
    <source>
        <dbReference type="Proteomes" id="UP000051295"/>
    </source>
</evidence>
<dbReference type="SUPFAM" id="SSF53335">
    <property type="entry name" value="S-adenosyl-L-methionine-dependent methyltransferases"/>
    <property type="match status" value="1"/>
</dbReference>
<keyword evidence="3" id="KW-1185">Reference proteome</keyword>
<feature type="domain" description="Methyltransferase" evidence="1">
    <location>
        <begin position="242"/>
        <end position="327"/>
    </location>
</feature>
<reference evidence="2 3" key="1">
    <citation type="submission" date="2015-04" db="EMBL/GenBank/DDBJ databases">
        <title>The draft genome sequence of Roseovarius sp.R12b.</title>
        <authorList>
            <person name="Li G."/>
            <person name="Lai Q."/>
            <person name="Shao Z."/>
            <person name="Yan P."/>
        </authorList>
    </citation>
    <scope>NUCLEOTIDE SEQUENCE [LARGE SCALE GENOMIC DNA]</scope>
    <source>
        <strain evidence="2 3">R12B</strain>
    </source>
</reference>
<dbReference type="Proteomes" id="UP000051295">
    <property type="component" value="Unassembled WGS sequence"/>
</dbReference>
<dbReference type="Gene3D" id="3.40.50.150">
    <property type="entry name" value="Vaccinia Virus protein VP39"/>
    <property type="match status" value="1"/>
</dbReference>
<organism evidence="2 3">
    <name type="scientific">Roseovarius atlanticus</name>
    <dbReference type="NCBI Taxonomy" id="1641875"/>
    <lineage>
        <taxon>Bacteria</taxon>
        <taxon>Pseudomonadati</taxon>
        <taxon>Pseudomonadota</taxon>
        <taxon>Alphaproteobacteria</taxon>
        <taxon>Rhodobacterales</taxon>
        <taxon>Roseobacteraceae</taxon>
        <taxon>Roseovarius</taxon>
    </lineage>
</organism>
<dbReference type="Pfam" id="PF13649">
    <property type="entry name" value="Methyltransf_25"/>
    <property type="match status" value="1"/>
</dbReference>
<protein>
    <recommendedName>
        <fullName evidence="1">Methyltransferase domain-containing protein</fullName>
    </recommendedName>
</protein>
<sequence>MKSGTETMVHLLIGPSNSGKSHWIEAQRSDNVAFAFQHSAEDLPPPGSVLHYNLLFCAPRRLRQGEDISTWNLLEDPLLETLLNDGHISEATVIVAPLEELNARSARRKFIEPTLDTSSSYNADLWQRILASVDLFAIYQDLFDLLEDSSIPYRVVFNSEKHPGDMAETDRCFAHAALRGTFIPRPDPDWIESVVNQAGAEYQAIRLPAGRQSGVGGHTHTNGPRHQSFDAFREGSLVNGSVLDIGCAMGEMLYCYERFGATRLLGLDVKEHRLAAARTFAQLLHSSVEFRNVDFLSVSDLDPFDDVLALNVLHHVDDVRGFLKKACALTLNRLIIEFPLLSDPKFNRLGEIPAGLDDLPLMGVSSRKIDQTFVFTSAALVRLVDEFGSFSVKFRPSPIAHRRIAIFSRTENGEPVSRAP</sequence>
<dbReference type="STRING" id="1641875.XM53_09790"/>
<accession>A0A0T5NVR2</accession>
<comment type="caution">
    <text evidence="2">The sequence shown here is derived from an EMBL/GenBank/DDBJ whole genome shotgun (WGS) entry which is preliminary data.</text>
</comment>
<dbReference type="EMBL" id="LAXJ01000008">
    <property type="protein sequence ID" value="KRS12846.1"/>
    <property type="molecule type" value="Genomic_DNA"/>
</dbReference>
<dbReference type="InterPro" id="IPR029063">
    <property type="entry name" value="SAM-dependent_MTases_sf"/>
</dbReference>
<dbReference type="CDD" id="cd02440">
    <property type="entry name" value="AdoMet_MTases"/>
    <property type="match status" value="1"/>
</dbReference>
<dbReference type="InterPro" id="IPR041698">
    <property type="entry name" value="Methyltransf_25"/>
</dbReference>
<proteinExistence type="predicted"/>
<dbReference type="PATRIC" id="fig|1641875.4.peg.4373"/>